<reference evidence="9" key="2">
    <citation type="submission" date="2012-01" db="EMBL/GenBank/DDBJ databases">
        <title>Complete sequence of chromosome of Marinitoga piezophila KA3.</title>
        <authorList>
            <person name="Lucas S."/>
            <person name="Han J."/>
            <person name="Lapidus A."/>
            <person name="Cheng J.-F."/>
            <person name="Goodwin L."/>
            <person name="Pitluck S."/>
            <person name="Peters L."/>
            <person name="Mikhailova N."/>
            <person name="Teshima H."/>
            <person name="Detter J.C."/>
            <person name="Han C."/>
            <person name="Tapia R."/>
            <person name="Land M."/>
            <person name="Hauser L."/>
            <person name="Kyrpides N."/>
            <person name="Ivanova N."/>
            <person name="Pagani I."/>
            <person name="Jebbar M."/>
            <person name="Vannier P."/>
            <person name="Oger P."/>
            <person name="Cario A."/>
            <person name="Bartlett D."/>
            <person name="Noll K.M."/>
            <person name="Woyke T."/>
        </authorList>
    </citation>
    <scope>NUCLEOTIDE SEQUENCE [LARGE SCALE GENOMIC DNA]</scope>
    <source>
        <strain evidence="9">DSM 14283 / JCM 11233 / KA3</strain>
    </source>
</reference>
<gene>
    <name evidence="7" type="primary">aroC</name>
    <name evidence="8" type="ordered locus">Marpi_1504</name>
</gene>
<dbReference type="PROSITE" id="PS00787">
    <property type="entry name" value="CHORISMATE_SYNTHASE_1"/>
    <property type="match status" value="1"/>
</dbReference>
<dbReference type="KEGG" id="mpz:Marpi_1504"/>
<dbReference type="EC" id="4.2.3.5" evidence="3 7"/>
<dbReference type="InterPro" id="IPR035904">
    <property type="entry name" value="Chorismate_synth_AroC_sf"/>
</dbReference>
<comment type="catalytic activity">
    <reaction evidence="7">
        <text>5-O-(1-carboxyvinyl)-3-phosphoshikimate = chorismate + phosphate</text>
        <dbReference type="Rhea" id="RHEA:21020"/>
        <dbReference type="ChEBI" id="CHEBI:29748"/>
        <dbReference type="ChEBI" id="CHEBI:43474"/>
        <dbReference type="ChEBI" id="CHEBI:57701"/>
        <dbReference type="EC" id="4.2.3.5"/>
    </reaction>
</comment>
<comment type="subunit">
    <text evidence="7">Homotetramer.</text>
</comment>
<dbReference type="GO" id="GO:0009423">
    <property type="term" value="P:chorismate biosynthetic process"/>
    <property type="evidence" value="ECO:0007669"/>
    <property type="project" value="UniProtKB-UniRule"/>
</dbReference>
<dbReference type="GO" id="GO:0005829">
    <property type="term" value="C:cytosol"/>
    <property type="evidence" value="ECO:0007669"/>
    <property type="project" value="TreeGrafter"/>
</dbReference>
<comment type="similarity">
    <text evidence="2 7">Belongs to the chorismate synthase family.</text>
</comment>
<name>H2J484_MARPK</name>
<dbReference type="Pfam" id="PF01264">
    <property type="entry name" value="Chorismate_synt"/>
    <property type="match status" value="1"/>
</dbReference>
<dbReference type="EMBL" id="CP003257">
    <property type="protein sequence ID" value="AEX85899.1"/>
    <property type="molecule type" value="Genomic_DNA"/>
</dbReference>
<dbReference type="PIRSF" id="PIRSF001456">
    <property type="entry name" value="Chorismate_synth"/>
    <property type="match status" value="1"/>
</dbReference>
<keyword evidence="9" id="KW-1185">Reference proteome</keyword>
<keyword evidence="7" id="KW-0288">FMN</keyword>
<organism evidence="8 9">
    <name type="scientific">Marinitoga piezophila (strain DSM 14283 / JCM 11233 / KA3)</name>
    <dbReference type="NCBI Taxonomy" id="443254"/>
    <lineage>
        <taxon>Bacteria</taxon>
        <taxon>Thermotogati</taxon>
        <taxon>Thermotogota</taxon>
        <taxon>Thermotogae</taxon>
        <taxon>Petrotogales</taxon>
        <taxon>Petrotogaceae</taxon>
        <taxon>Marinitoga</taxon>
    </lineage>
</organism>
<feature type="binding site" evidence="7">
    <location>
        <position position="45"/>
    </location>
    <ligand>
        <name>NADP(+)</name>
        <dbReference type="ChEBI" id="CHEBI:58349"/>
    </ligand>
</feature>
<feature type="binding site" evidence="7">
    <location>
        <position position="39"/>
    </location>
    <ligand>
        <name>NADP(+)</name>
        <dbReference type="ChEBI" id="CHEBI:58349"/>
    </ligand>
</feature>
<dbReference type="GO" id="GO:0008652">
    <property type="term" value="P:amino acid biosynthetic process"/>
    <property type="evidence" value="ECO:0007669"/>
    <property type="project" value="UniProtKB-KW"/>
</dbReference>
<dbReference type="SUPFAM" id="SSF103263">
    <property type="entry name" value="Chorismate synthase, AroC"/>
    <property type="match status" value="1"/>
</dbReference>
<sequence length="358" mass="39735">MDFVISGDSHGPVMIGTLTGFPAGLKINIEKINEDLKRRQEGYGRGKRMKIENDKVEIVSGIWKGITTGAPISVLIENKGKNTEKEVRSIPRPGHGDYSSYMKYKLPDLNIYPERNSARWTVVLTALGNIAKQFLNLLNIEIEGYVESIGKIKLKNDILTEEAKEYIDNAKTNGDTLGGSVKIIVKNINPGIGGYSSIFERLDSQLGQIIMTIPSVKGLIIGNNDFSLSGREYHDEFYYEKEKNKIKRKSNNAGGIEAGFTNGENIEITVFLKPIPTLAKPLNSINLATGENTKSPYIRSDVTVIPASVVILENAVALVIAKSIINQFGNDNVEEIARRYNSANLSNWNDGFWQDHTW</sequence>
<keyword evidence="4 7" id="KW-0028">Amino-acid biosynthesis</keyword>
<dbReference type="RefSeq" id="WP_014296970.1">
    <property type="nucleotide sequence ID" value="NC_016751.1"/>
</dbReference>
<feature type="binding site" evidence="7">
    <location>
        <begin position="115"/>
        <end position="117"/>
    </location>
    <ligand>
        <name>FMN</name>
        <dbReference type="ChEBI" id="CHEBI:58210"/>
    </ligand>
</feature>
<evidence type="ECO:0000256" key="5">
    <source>
        <dbReference type="ARBA" id="ARBA00023141"/>
    </source>
</evidence>
<comment type="caution">
    <text evidence="7">Lacks conserved residue(s) required for the propagation of feature annotation.</text>
</comment>
<keyword evidence="7" id="KW-0521">NADP</keyword>
<evidence type="ECO:0000256" key="3">
    <source>
        <dbReference type="ARBA" id="ARBA00013036"/>
    </source>
</evidence>
<reference evidence="8 9" key="1">
    <citation type="journal article" date="2012" name="J. Bacteriol.">
        <title>Complete Genome Sequence of the Thermophilic, Piezophilic, Heterotrophic Bacterium Marinitoga piezophila KA3.</title>
        <authorList>
            <person name="Lucas S."/>
            <person name="Han J."/>
            <person name="Lapidus A."/>
            <person name="Cheng J.F."/>
            <person name="Goodwin L.A."/>
            <person name="Pitluck S."/>
            <person name="Peters L."/>
            <person name="Mikhailova N."/>
            <person name="Teshima H."/>
            <person name="Detter J.C."/>
            <person name="Han C."/>
            <person name="Tapia R."/>
            <person name="Land M."/>
            <person name="Hauser L."/>
            <person name="Kyrpides N.C."/>
            <person name="Ivanova N."/>
            <person name="Pagani I."/>
            <person name="Vannier P."/>
            <person name="Oger P."/>
            <person name="Bartlett D.H."/>
            <person name="Noll K.M."/>
            <person name="Woyke T."/>
            <person name="Jebbar M."/>
        </authorList>
    </citation>
    <scope>NUCLEOTIDE SEQUENCE [LARGE SCALE GENOMIC DNA]</scope>
    <source>
        <strain evidence="9">DSM 14283 / JCM 11233 / KA3</strain>
    </source>
</reference>
<evidence type="ECO:0000256" key="4">
    <source>
        <dbReference type="ARBA" id="ARBA00022605"/>
    </source>
</evidence>
<dbReference type="AlphaFoldDB" id="H2J484"/>
<dbReference type="HAMAP" id="MF_00300">
    <property type="entry name" value="Chorismate_synth"/>
    <property type="match status" value="1"/>
</dbReference>
<dbReference type="eggNOG" id="COG0082">
    <property type="taxonomic scope" value="Bacteria"/>
</dbReference>
<dbReference type="UniPathway" id="UPA00053">
    <property type="reaction ID" value="UER00090"/>
</dbReference>
<dbReference type="PANTHER" id="PTHR21085">
    <property type="entry name" value="CHORISMATE SYNTHASE"/>
    <property type="match status" value="1"/>
</dbReference>
<dbReference type="InterPro" id="IPR000453">
    <property type="entry name" value="Chorismate_synth"/>
</dbReference>
<dbReference type="HOGENOM" id="CLU_034547_2_0_0"/>
<keyword evidence="7" id="KW-0274">FAD</keyword>
<proteinExistence type="inferred from homology"/>
<protein>
    <recommendedName>
        <fullName evidence="3 7">Chorismate synthase</fullName>
        <shortName evidence="7">CS</shortName>
        <ecNumber evidence="3 7">4.2.3.5</ecNumber>
    </recommendedName>
    <alternativeName>
        <fullName evidence="7">5-enolpyruvylshikimate-3-phosphate phospholyase</fullName>
    </alternativeName>
</protein>
<dbReference type="GO" id="GO:0010181">
    <property type="term" value="F:FMN binding"/>
    <property type="evidence" value="ECO:0007669"/>
    <property type="project" value="TreeGrafter"/>
</dbReference>
<dbReference type="Proteomes" id="UP000007161">
    <property type="component" value="Chromosome"/>
</dbReference>
<dbReference type="STRING" id="443254.Marpi_1504"/>
<evidence type="ECO:0000313" key="8">
    <source>
        <dbReference type="EMBL" id="AEX85899.1"/>
    </source>
</evidence>
<evidence type="ECO:0000256" key="7">
    <source>
        <dbReference type="HAMAP-Rule" id="MF_00300"/>
    </source>
</evidence>
<dbReference type="OrthoDB" id="9771806at2"/>
<keyword evidence="7" id="KW-0285">Flavoprotein</keyword>
<evidence type="ECO:0000256" key="1">
    <source>
        <dbReference type="ARBA" id="ARBA00005044"/>
    </source>
</evidence>
<feature type="binding site" evidence="7">
    <location>
        <position position="258"/>
    </location>
    <ligand>
        <name>FMN</name>
        <dbReference type="ChEBI" id="CHEBI:58210"/>
    </ligand>
</feature>
<keyword evidence="6 7" id="KW-0456">Lyase</keyword>
<comment type="cofactor">
    <cofactor evidence="7">
        <name>FMNH2</name>
        <dbReference type="ChEBI" id="CHEBI:57618"/>
    </cofactor>
    <text evidence="7">Reduced FMN (FMNH(2)).</text>
</comment>
<accession>H2J484</accession>
<dbReference type="Gene3D" id="3.60.150.10">
    <property type="entry name" value="Chorismate synthase AroC"/>
    <property type="match status" value="2"/>
</dbReference>
<comment type="pathway">
    <text evidence="1 7">Metabolic intermediate biosynthesis; chorismate biosynthesis; chorismate from D-erythrose 4-phosphate and phosphoenolpyruvate: step 7/7.</text>
</comment>
<dbReference type="GO" id="GO:0009073">
    <property type="term" value="P:aromatic amino acid family biosynthetic process"/>
    <property type="evidence" value="ECO:0007669"/>
    <property type="project" value="UniProtKB-KW"/>
</dbReference>
<dbReference type="PROSITE" id="PS00789">
    <property type="entry name" value="CHORISMATE_SYNTHASE_3"/>
    <property type="match status" value="1"/>
</dbReference>
<comment type="function">
    <text evidence="7">Catalyzes the anti-1,4-elimination of the C-3 phosphate and the C-6 proR hydrogen from 5-enolpyruvylshikimate-3-phosphate (EPSP) to yield chorismate, which is the branch point compound that serves as the starting substrate for the three terminal pathways of aromatic amino acid biosynthesis. This reaction introduces a second double bond into the aromatic ring system.</text>
</comment>
<evidence type="ECO:0000256" key="6">
    <source>
        <dbReference type="ARBA" id="ARBA00023239"/>
    </source>
</evidence>
<keyword evidence="5 7" id="KW-0057">Aromatic amino acid biosynthesis</keyword>
<evidence type="ECO:0000256" key="2">
    <source>
        <dbReference type="ARBA" id="ARBA00008014"/>
    </source>
</evidence>
<feature type="binding site" evidence="7">
    <location>
        <position position="299"/>
    </location>
    <ligand>
        <name>FMN</name>
        <dbReference type="ChEBI" id="CHEBI:58210"/>
    </ligand>
</feature>
<dbReference type="PANTHER" id="PTHR21085:SF0">
    <property type="entry name" value="CHORISMATE SYNTHASE"/>
    <property type="match status" value="1"/>
</dbReference>
<evidence type="ECO:0000313" key="9">
    <source>
        <dbReference type="Proteomes" id="UP000007161"/>
    </source>
</evidence>
<dbReference type="InterPro" id="IPR020541">
    <property type="entry name" value="Chorismate_synthase_CS"/>
</dbReference>
<feature type="binding site" evidence="7">
    <location>
        <begin position="273"/>
        <end position="277"/>
    </location>
    <ligand>
        <name>FMN</name>
        <dbReference type="ChEBI" id="CHEBI:58210"/>
    </ligand>
</feature>
<dbReference type="GO" id="GO:0004107">
    <property type="term" value="F:chorismate synthase activity"/>
    <property type="evidence" value="ECO:0007669"/>
    <property type="project" value="UniProtKB-UniRule"/>
</dbReference>